<organism evidence="3 4">
    <name type="scientific">Colletotrichum godetiae</name>
    <dbReference type="NCBI Taxonomy" id="1209918"/>
    <lineage>
        <taxon>Eukaryota</taxon>
        <taxon>Fungi</taxon>
        <taxon>Dikarya</taxon>
        <taxon>Ascomycota</taxon>
        <taxon>Pezizomycotina</taxon>
        <taxon>Sordariomycetes</taxon>
        <taxon>Hypocreomycetidae</taxon>
        <taxon>Glomerellales</taxon>
        <taxon>Glomerellaceae</taxon>
        <taxon>Colletotrichum</taxon>
        <taxon>Colletotrichum acutatum species complex</taxon>
    </lineage>
</organism>
<accession>A0AAJ0ARZ1</accession>
<evidence type="ECO:0000256" key="1">
    <source>
        <dbReference type="SAM" id="MobiDB-lite"/>
    </source>
</evidence>
<dbReference type="EMBL" id="JAHMHR010000011">
    <property type="protein sequence ID" value="KAK1688562.1"/>
    <property type="molecule type" value="Genomic_DNA"/>
</dbReference>
<evidence type="ECO:0000256" key="2">
    <source>
        <dbReference type="SAM" id="Phobius"/>
    </source>
</evidence>
<feature type="compositionally biased region" description="Polar residues" evidence="1">
    <location>
        <begin position="65"/>
        <end position="86"/>
    </location>
</feature>
<reference evidence="3" key="1">
    <citation type="submission" date="2021-06" db="EMBL/GenBank/DDBJ databases">
        <title>Comparative genomics, transcriptomics and evolutionary studies reveal genomic signatures of adaptation to plant cell wall in hemibiotrophic fungi.</title>
        <authorList>
            <consortium name="DOE Joint Genome Institute"/>
            <person name="Baroncelli R."/>
            <person name="Diaz J.F."/>
            <person name="Benocci T."/>
            <person name="Peng M."/>
            <person name="Battaglia E."/>
            <person name="Haridas S."/>
            <person name="Andreopoulos W."/>
            <person name="Labutti K."/>
            <person name="Pangilinan J."/>
            <person name="Floch G.L."/>
            <person name="Makela M.R."/>
            <person name="Henrissat B."/>
            <person name="Grigoriev I.V."/>
            <person name="Crouch J.A."/>
            <person name="De Vries R.P."/>
            <person name="Sukno S.A."/>
            <person name="Thon M.R."/>
        </authorList>
    </citation>
    <scope>NUCLEOTIDE SEQUENCE</scope>
    <source>
        <strain evidence="3">CBS 193.32</strain>
    </source>
</reference>
<evidence type="ECO:0000313" key="3">
    <source>
        <dbReference type="EMBL" id="KAK1688562.1"/>
    </source>
</evidence>
<dbReference type="RefSeq" id="XP_060432257.1">
    <property type="nucleotide sequence ID" value="XM_060567635.1"/>
</dbReference>
<comment type="caution">
    <text evidence="3">The sequence shown here is derived from an EMBL/GenBank/DDBJ whole genome shotgun (WGS) entry which is preliminary data.</text>
</comment>
<keyword evidence="4" id="KW-1185">Reference proteome</keyword>
<keyword evidence="2" id="KW-0472">Membrane</keyword>
<gene>
    <name evidence="3" type="ORF">BDP55DRAFT_48501</name>
</gene>
<protein>
    <submittedName>
        <fullName evidence="3">Uncharacterized protein</fullName>
    </submittedName>
</protein>
<feature type="transmembrane region" description="Helical" evidence="2">
    <location>
        <begin position="131"/>
        <end position="149"/>
    </location>
</feature>
<evidence type="ECO:0000313" key="4">
    <source>
        <dbReference type="Proteomes" id="UP001224890"/>
    </source>
</evidence>
<feature type="region of interest" description="Disordered" evidence="1">
    <location>
        <begin position="62"/>
        <end position="86"/>
    </location>
</feature>
<dbReference type="AlphaFoldDB" id="A0AAJ0ARZ1"/>
<proteinExistence type="predicted"/>
<dbReference type="Proteomes" id="UP001224890">
    <property type="component" value="Unassembled WGS sequence"/>
</dbReference>
<keyword evidence="2" id="KW-1133">Transmembrane helix</keyword>
<sequence length="160" mass="17735">MLHSNHSRHPTLPRSALHFRMLMIFRHVNLDRLSSPSIHPSPTTLTIDPPTHHLALPQKSLHCSKPSSQATTKGNTCRQSTSPCATTYSSGIPTGSLPPRRTCQRCLRGPPLTVGCSVTPYYRPSNASPHIRIACLLCFFFSLVIWTTLDSNLKVRLRAA</sequence>
<keyword evidence="2" id="KW-0812">Transmembrane</keyword>
<dbReference type="GeneID" id="85452161"/>
<name>A0AAJ0ARZ1_9PEZI</name>